<comment type="cofactor">
    <cofactor evidence="1">
        <name>Mg(2+)</name>
        <dbReference type="ChEBI" id="CHEBI:18420"/>
    </cofactor>
</comment>
<dbReference type="NCBIfam" id="TIGR03598">
    <property type="entry name" value="GTPase_YsxC"/>
    <property type="match status" value="1"/>
</dbReference>
<evidence type="ECO:0000256" key="5">
    <source>
        <dbReference type="ARBA" id="ARBA00022741"/>
    </source>
</evidence>
<dbReference type="InterPro" id="IPR019987">
    <property type="entry name" value="GTP-bd_ribosome_bio_YsxC"/>
</dbReference>
<dbReference type="SUPFAM" id="SSF52540">
    <property type="entry name" value="P-loop containing nucleoside triphosphate hydrolases"/>
    <property type="match status" value="1"/>
</dbReference>
<evidence type="ECO:0000259" key="11">
    <source>
        <dbReference type="PROSITE" id="PS51706"/>
    </source>
</evidence>
<keyword evidence="6" id="KW-0460">Magnesium</keyword>
<dbReference type="EMBL" id="CAJNBJ010000001">
    <property type="protein sequence ID" value="CAE6713057.1"/>
    <property type="molecule type" value="Genomic_DNA"/>
</dbReference>
<evidence type="ECO:0000256" key="3">
    <source>
        <dbReference type="ARBA" id="ARBA00022618"/>
    </source>
</evidence>
<dbReference type="InterPro" id="IPR006073">
    <property type="entry name" value="GTP-bd"/>
</dbReference>
<dbReference type="InterPro" id="IPR030393">
    <property type="entry name" value="G_ENGB_dom"/>
</dbReference>
<dbReference type="CDD" id="cd01876">
    <property type="entry name" value="YihA_EngB"/>
    <property type="match status" value="1"/>
</dbReference>
<sequence>MKLLGAEFIKSSVSPEQFPADRLPEIAFVGRSNVGKSSLINSLLHRKKLAKVSKTPGKTRAINFFTVRTSDQHLPLLSLVDLPGYGYAKVSKTMRAQWGPMIEQYLEQRQSLGAIILLIESRVWMPQDVMTVQWVQSLGCGLIIVLTKADKLRQSERKPAVAAVRNACGLGPEVPILLYSAETHEGRDALWGEIRTQFKT</sequence>
<keyword evidence="9 10" id="KW-0131">Cell cycle</keyword>
<dbReference type="RefSeq" id="WP_213041078.1">
    <property type="nucleotide sequence ID" value="NZ_CAJNBJ010000001.1"/>
</dbReference>
<dbReference type="PANTHER" id="PTHR11649">
    <property type="entry name" value="MSS1/TRME-RELATED GTP-BINDING PROTEIN"/>
    <property type="match status" value="1"/>
</dbReference>
<evidence type="ECO:0000256" key="2">
    <source>
        <dbReference type="ARBA" id="ARBA00009638"/>
    </source>
</evidence>
<evidence type="ECO:0000313" key="13">
    <source>
        <dbReference type="Proteomes" id="UP000675880"/>
    </source>
</evidence>
<evidence type="ECO:0000256" key="9">
    <source>
        <dbReference type="ARBA" id="ARBA00023306"/>
    </source>
</evidence>
<evidence type="ECO:0000256" key="6">
    <source>
        <dbReference type="ARBA" id="ARBA00022842"/>
    </source>
</evidence>
<evidence type="ECO:0000256" key="7">
    <source>
        <dbReference type="ARBA" id="ARBA00023134"/>
    </source>
</evidence>
<evidence type="ECO:0000256" key="4">
    <source>
        <dbReference type="ARBA" id="ARBA00022723"/>
    </source>
</evidence>
<dbReference type="HAMAP" id="MF_00321">
    <property type="entry name" value="GTPase_EngB"/>
    <property type="match status" value="1"/>
</dbReference>
<comment type="caution">
    <text evidence="12">The sequence shown here is derived from an EMBL/GenBank/DDBJ whole genome shotgun (WGS) entry which is preliminary data.</text>
</comment>
<evidence type="ECO:0000256" key="1">
    <source>
        <dbReference type="ARBA" id="ARBA00001946"/>
    </source>
</evidence>
<dbReference type="Gene3D" id="3.40.50.300">
    <property type="entry name" value="P-loop containing nucleotide triphosphate hydrolases"/>
    <property type="match status" value="1"/>
</dbReference>
<proteinExistence type="inferred from homology"/>
<organism evidence="12 13">
    <name type="scientific">Nitrospira defluvii</name>
    <dbReference type="NCBI Taxonomy" id="330214"/>
    <lineage>
        <taxon>Bacteria</taxon>
        <taxon>Pseudomonadati</taxon>
        <taxon>Nitrospirota</taxon>
        <taxon>Nitrospiria</taxon>
        <taxon>Nitrospirales</taxon>
        <taxon>Nitrospiraceae</taxon>
        <taxon>Nitrospira</taxon>
    </lineage>
</organism>
<keyword evidence="3 10" id="KW-0132">Cell division</keyword>
<dbReference type="Proteomes" id="UP000675880">
    <property type="component" value="Unassembled WGS sequence"/>
</dbReference>
<dbReference type="InterPro" id="IPR027417">
    <property type="entry name" value="P-loop_NTPase"/>
</dbReference>
<dbReference type="PANTHER" id="PTHR11649:SF13">
    <property type="entry name" value="ENGB-TYPE G DOMAIN-CONTAINING PROTEIN"/>
    <property type="match status" value="1"/>
</dbReference>
<keyword evidence="8 10" id="KW-0717">Septation</keyword>
<feature type="domain" description="EngB-type G" evidence="11">
    <location>
        <begin position="22"/>
        <end position="200"/>
    </location>
</feature>
<reference evidence="12 13" key="1">
    <citation type="submission" date="2021-02" db="EMBL/GenBank/DDBJ databases">
        <authorList>
            <person name="Han P."/>
        </authorList>
    </citation>
    <scope>NUCLEOTIDE SEQUENCE [LARGE SCALE GENOMIC DNA]</scope>
    <source>
        <strain evidence="12">Candidatus Nitrospira sp. ZN2</strain>
    </source>
</reference>
<gene>
    <name evidence="10 12" type="primary">engB</name>
    <name evidence="12" type="ORF">NSPZN2_11314</name>
</gene>
<comment type="function">
    <text evidence="10">Necessary for normal cell division and for the maintenance of normal septation.</text>
</comment>
<keyword evidence="4" id="KW-0479">Metal-binding</keyword>
<keyword evidence="13" id="KW-1185">Reference proteome</keyword>
<dbReference type="PROSITE" id="PS51706">
    <property type="entry name" value="G_ENGB"/>
    <property type="match status" value="1"/>
</dbReference>
<evidence type="ECO:0000313" key="12">
    <source>
        <dbReference type="EMBL" id="CAE6713057.1"/>
    </source>
</evidence>
<keyword evidence="7 10" id="KW-0342">GTP-binding</keyword>
<protein>
    <recommendedName>
        <fullName evidence="10">Probable GTP-binding protein EngB</fullName>
    </recommendedName>
</protein>
<dbReference type="Pfam" id="PF01926">
    <property type="entry name" value="MMR_HSR1"/>
    <property type="match status" value="1"/>
</dbReference>
<evidence type="ECO:0000256" key="8">
    <source>
        <dbReference type="ARBA" id="ARBA00023210"/>
    </source>
</evidence>
<evidence type="ECO:0000256" key="10">
    <source>
        <dbReference type="HAMAP-Rule" id="MF_00321"/>
    </source>
</evidence>
<keyword evidence="5 10" id="KW-0547">Nucleotide-binding</keyword>
<name>A0ABM8QSP7_9BACT</name>
<comment type="similarity">
    <text evidence="2 10">Belongs to the TRAFAC class TrmE-Era-EngA-EngB-Septin-like GTPase superfamily. EngB GTPase family.</text>
</comment>
<accession>A0ABM8QSP7</accession>